<gene>
    <name evidence="1" type="ORF">J2739_005286</name>
</gene>
<evidence type="ECO:0000313" key="2">
    <source>
        <dbReference type="Proteomes" id="UP001184230"/>
    </source>
</evidence>
<dbReference type="EMBL" id="JAVDRF010000017">
    <property type="protein sequence ID" value="MDR6539490.1"/>
    <property type="molecule type" value="Genomic_DNA"/>
</dbReference>
<evidence type="ECO:0000313" key="1">
    <source>
        <dbReference type="EMBL" id="MDR6539490.1"/>
    </source>
</evidence>
<dbReference type="Proteomes" id="UP001184230">
    <property type="component" value="Unassembled WGS sequence"/>
</dbReference>
<keyword evidence="2" id="KW-1185">Reference proteome</keyword>
<name>A0ABU1NN66_9BURK</name>
<sequence>MNTLVDAFESAHPRMAGAMADLLIRGNVILEEHQLLEGTVGDAFEAFIFKVLDEHGIGKDQFAATLIAFERLRDTIEHLDQLPP</sequence>
<reference evidence="1 2" key="1">
    <citation type="submission" date="2023-07" db="EMBL/GenBank/DDBJ databases">
        <title>Sorghum-associated microbial communities from plants grown in Nebraska, USA.</title>
        <authorList>
            <person name="Schachtman D."/>
        </authorList>
    </citation>
    <scope>NUCLEOTIDE SEQUENCE [LARGE SCALE GENOMIC DNA]</scope>
    <source>
        <strain evidence="1 2">DS1781</strain>
    </source>
</reference>
<organism evidence="1 2">
    <name type="scientific">Variovorax soli</name>
    <dbReference type="NCBI Taxonomy" id="376815"/>
    <lineage>
        <taxon>Bacteria</taxon>
        <taxon>Pseudomonadati</taxon>
        <taxon>Pseudomonadota</taxon>
        <taxon>Betaproteobacteria</taxon>
        <taxon>Burkholderiales</taxon>
        <taxon>Comamonadaceae</taxon>
        <taxon>Variovorax</taxon>
    </lineage>
</organism>
<dbReference type="RefSeq" id="WP_309907221.1">
    <property type="nucleotide sequence ID" value="NZ_JAVDRF010000017.1"/>
</dbReference>
<proteinExistence type="predicted"/>
<protein>
    <submittedName>
        <fullName evidence="1">Uncharacterized protein</fullName>
    </submittedName>
</protein>
<comment type="caution">
    <text evidence="1">The sequence shown here is derived from an EMBL/GenBank/DDBJ whole genome shotgun (WGS) entry which is preliminary data.</text>
</comment>
<accession>A0ABU1NN66</accession>